<evidence type="ECO:0000256" key="1">
    <source>
        <dbReference type="ARBA" id="ARBA00004167"/>
    </source>
</evidence>
<evidence type="ECO:0000256" key="6">
    <source>
        <dbReference type="SAM" id="Phobius"/>
    </source>
</evidence>
<comment type="caution">
    <text evidence="7">The sequence shown here is derived from an EMBL/GenBank/DDBJ whole genome shotgun (WGS) entry which is preliminary data.</text>
</comment>
<dbReference type="PANTHER" id="PTHR30093">
    <property type="entry name" value="GENERAL SECRETION PATHWAY PROTEIN G"/>
    <property type="match status" value="1"/>
</dbReference>
<evidence type="ECO:0000256" key="3">
    <source>
        <dbReference type="ARBA" id="ARBA00022692"/>
    </source>
</evidence>
<feature type="transmembrane region" description="Helical" evidence="6">
    <location>
        <begin position="21"/>
        <end position="42"/>
    </location>
</feature>
<keyword evidence="5 6" id="KW-0472">Membrane</keyword>
<dbReference type="Proteomes" id="UP000256301">
    <property type="component" value="Unassembled WGS sequence"/>
</dbReference>
<dbReference type="InterPro" id="IPR045584">
    <property type="entry name" value="Pilin-like"/>
</dbReference>
<gene>
    <name evidence="7" type="ORF">DWQ56_04875</name>
</gene>
<comment type="subcellular location">
    <subcellularLocation>
        <location evidence="1">Membrane</location>
        <topology evidence="1">Single-pass membrane protein</topology>
    </subcellularLocation>
</comment>
<evidence type="ECO:0000256" key="4">
    <source>
        <dbReference type="ARBA" id="ARBA00022989"/>
    </source>
</evidence>
<dbReference type="GO" id="GO:0015627">
    <property type="term" value="C:type II protein secretion system complex"/>
    <property type="evidence" value="ECO:0007669"/>
    <property type="project" value="InterPro"/>
</dbReference>
<accession>A0A3E0MMV8</accession>
<name>A0A3E0MMV8_MICAE</name>
<dbReference type="Pfam" id="PF16734">
    <property type="entry name" value="Pilin_GH"/>
    <property type="match status" value="1"/>
</dbReference>
<dbReference type="GO" id="GO:0016020">
    <property type="term" value="C:membrane"/>
    <property type="evidence" value="ECO:0007669"/>
    <property type="project" value="UniProtKB-SubCell"/>
</dbReference>
<keyword evidence="3 6" id="KW-0812">Transmembrane</keyword>
<keyword evidence="4 6" id="KW-1133">Transmembrane helix</keyword>
<dbReference type="SUPFAM" id="SSF54523">
    <property type="entry name" value="Pili subunits"/>
    <property type="match status" value="1"/>
</dbReference>
<sequence>MNSTFKFKLIQTLNKKNANKGFTLIELLVVVIIIGVLAAIALPNLFGQVARGRQAEARTNLGVVNRAQQTHRLENPTFATVMTDLPVTTSSTYYAAVAINGTPNATSAVHSTVAGSNYNNDIRDYSSAVGQTTSGVFSAIICETNDPSVPVVLATVTGGVVDNCPANSRTVGQ</sequence>
<dbReference type="Pfam" id="PF07963">
    <property type="entry name" value="N_methyl"/>
    <property type="match status" value="1"/>
</dbReference>
<dbReference type="AlphaFoldDB" id="A0A3E0MMV8"/>
<evidence type="ECO:0000313" key="8">
    <source>
        <dbReference type="Proteomes" id="UP000256301"/>
    </source>
</evidence>
<dbReference type="PRINTS" id="PR00813">
    <property type="entry name" value="BCTERIALGSPG"/>
</dbReference>
<dbReference type="InterPro" id="IPR012902">
    <property type="entry name" value="N_methyl_site"/>
</dbReference>
<protein>
    <submittedName>
        <fullName evidence="7">Prepilin-type N-terminal cleavage/methylation domain-containing protein</fullName>
    </submittedName>
</protein>
<proteinExistence type="predicted"/>
<organism evidence="7 8">
    <name type="scientific">Microcystis aeruginosa DA14</name>
    <dbReference type="NCBI Taxonomy" id="1987506"/>
    <lineage>
        <taxon>Bacteria</taxon>
        <taxon>Bacillati</taxon>
        <taxon>Cyanobacteriota</taxon>
        <taxon>Cyanophyceae</taxon>
        <taxon>Oscillatoriophycideae</taxon>
        <taxon>Chroococcales</taxon>
        <taxon>Microcystaceae</taxon>
        <taxon>Microcystis</taxon>
    </lineage>
</organism>
<dbReference type="Gene3D" id="3.30.700.10">
    <property type="entry name" value="Glycoprotein, Type 4 Pilin"/>
    <property type="match status" value="1"/>
</dbReference>
<dbReference type="InterPro" id="IPR031975">
    <property type="entry name" value="Pilin_GH"/>
</dbReference>
<dbReference type="PANTHER" id="PTHR30093:SF44">
    <property type="entry name" value="TYPE II SECRETION SYSTEM CORE PROTEIN G"/>
    <property type="match status" value="1"/>
</dbReference>
<dbReference type="EMBL" id="QQWE01000001">
    <property type="protein sequence ID" value="REJ60742.1"/>
    <property type="molecule type" value="Genomic_DNA"/>
</dbReference>
<dbReference type="NCBIfam" id="TIGR02532">
    <property type="entry name" value="IV_pilin_GFxxxE"/>
    <property type="match status" value="1"/>
</dbReference>
<reference evidence="7 8" key="1">
    <citation type="submission" date="2017-08" db="EMBL/GenBank/DDBJ databases">
        <title>Functional genomic and metabolic studies of the symbiotic interactions of six Microcystis-dominated communities.</title>
        <authorList>
            <person name="Li Q."/>
            <person name="Lin F."/>
        </authorList>
    </citation>
    <scope>NUCLEOTIDE SEQUENCE [LARGE SCALE GENOMIC DNA]</scope>
    <source>
        <strain evidence="7">DA14</strain>
    </source>
</reference>
<dbReference type="GO" id="GO:0015628">
    <property type="term" value="P:protein secretion by the type II secretion system"/>
    <property type="evidence" value="ECO:0007669"/>
    <property type="project" value="InterPro"/>
</dbReference>
<evidence type="ECO:0000256" key="5">
    <source>
        <dbReference type="ARBA" id="ARBA00023136"/>
    </source>
</evidence>
<keyword evidence="2" id="KW-0488">Methylation</keyword>
<dbReference type="PROSITE" id="PS00409">
    <property type="entry name" value="PROKAR_NTER_METHYL"/>
    <property type="match status" value="1"/>
</dbReference>
<dbReference type="InterPro" id="IPR000983">
    <property type="entry name" value="Bac_GSPG_pilin"/>
</dbReference>
<evidence type="ECO:0000256" key="2">
    <source>
        <dbReference type="ARBA" id="ARBA00022481"/>
    </source>
</evidence>
<evidence type="ECO:0000313" key="7">
    <source>
        <dbReference type="EMBL" id="REJ60742.1"/>
    </source>
</evidence>